<dbReference type="STRING" id="1121390.SAMN02746041_00404"/>
<name>A0A1W1X344_9BACT</name>
<proteinExistence type="predicted"/>
<reference evidence="1 2" key="1">
    <citation type="submission" date="2017-04" db="EMBL/GenBank/DDBJ databases">
        <authorList>
            <person name="Afonso C.L."/>
            <person name="Miller P.J."/>
            <person name="Scott M.A."/>
            <person name="Spackman E."/>
            <person name="Goraichik I."/>
            <person name="Dimitrov K.M."/>
            <person name="Suarez D.L."/>
            <person name="Swayne D.E."/>
        </authorList>
    </citation>
    <scope>NUCLEOTIDE SEQUENCE [LARGE SCALE GENOMIC DNA]</scope>
    <source>
        <strain evidence="1 2">DSM 13146</strain>
    </source>
</reference>
<dbReference type="Proteomes" id="UP000192783">
    <property type="component" value="Unassembled WGS sequence"/>
</dbReference>
<organism evidence="1 2">
    <name type="scientific">Desulfacinum hydrothermale DSM 13146</name>
    <dbReference type="NCBI Taxonomy" id="1121390"/>
    <lineage>
        <taxon>Bacteria</taxon>
        <taxon>Pseudomonadati</taxon>
        <taxon>Thermodesulfobacteriota</taxon>
        <taxon>Syntrophobacteria</taxon>
        <taxon>Syntrophobacterales</taxon>
        <taxon>Syntrophobacteraceae</taxon>
        <taxon>Desulfacinum</taxon>
    </lineage>
</organism>
<sequence>MQDLIYMAGRLIRAGRQWFICFGRLNPFVDLWEKLERCLRAGPAAG</sequence>
<keyword evidence="2" id="KW-1185">Reference proteome</keyword>
<evidence type="ECO:0000313" key="2">
    <source>
        <dbReference type="Proteomes" id="UP000192783"/>
    </source>
</evidence>
<gene>
    <name evidence="1" type="ORF">SAMN02746041_00404</name>
</gene>
<protein>
    <submittedName>
        <fullName evidence="1">Uncharacterized protein</fullName>
    </submittedName>
</protein>
<evidence type="ECO:0000313" key="1">
    <source>
        <dbReference type="EMBL" id="SMC17821.1"/>
    </source>
</evidence>
<dbReference type="EMBL" id="FWXF01000001">
    <property type="protein sequence ID" value="SMC17821.1"/>
    <property type="molecule type" value="Genomic_DNA"/>
</dbReference>
<accession>A0A1W1X344</accession>
<dbReference type="AlphaFoldDB" id="A0A1W1X344"/>